<dbReference type="OrthoDB" id="505641at2"/>
<accession>A0A1M5QBT5</accession>
<sequence>MAQIKIFGYADKISVKPGEVIQFHVNSDGANIADAHLVRLIHGDEHPDGPGFMEEEVDCAANGVWQVEKQFTQVGSFLEVADPRRELALEGSLTLFAFVHPIWPDVGTFQVSIEKQYVVLEV</sequence>
<name>A0A1M5QBT5_9BRAD</name>
<protein>
    <submittedName>
        <fullName evidence="1">Uncharacterized protein</fullName>
    </submittedName>
</protein>
<dbReference type="AlphaFoldDB" id="A0A1M5QBT5"/>
<evidence type="ECO:0000313" key="2">
    <source>
        <dbReference type="Proteomes" id="UP000190675"/>
    </source>
</evidence>
<dbReference type="EMBL" id="LT670818">
    <property type="protein sequence ID" value="SHH10973.1"/>
    <property type="molecule type" value="Genomic_DNA"/>
</dbReference>
<dbReference type="RefSeq" id="WP_079568866.1">
    <property type="nucleotide sequence ID" value="NZ_LT670818.1"/>
</dbReference>
<reference evidence="1 2" key="1">
    <citation type="submission" date="2016-11" db="EMBL/GenBank/DDBJ databases">
        <authorList>
            <person name="Jaros S."/>
            <person name="Januszkiewicz K."/>
            <person name="Wedrychowicz H."/>
        </authorList>
    </citation>
    <scope>NUCLEOTIDE SEQUENCE [LARGE SCALE GENOMIC DNA]</scope>
    <source>
        <strain evidence="1 2">GAS242</strain>
    </source>
</reference>
<evidence type="ECO:0000313" key="1">
    <source>
        <dbReference type="EMBL" id="SHH10973.1"/>
    </source>
</evidence>
<dbReference type="Proteomes" id="UP000190675">
    <property type="component" value="Chromosome I"/>
</dbReference>
<proteinExistence type="predicted"/>
<gene>
    <name evidence="1" type="ORF">SAMN05444169_5795</name>
</gene>
<organism evidence="1 2">
    <name type="scientific">Bradyrhizobium erythrophlei</name>
    <dbReference type="NCBI Taxonomy" id="1437360"/>
    <lineage>
        <taxon>Bacteria</taxon>
        <taxon>Pseudomonadati</taxon>
        <taxon>Pseudomonadota</taxon>
        <taxon>Alphaproteobacteria</taxon>
        <taxon>Hyphomicrobiales</taxon>
        <taxon>Nitrobacteraceae</taxon>
        <taxon>Bradyrhizobium</taxon>
    </lineage>
</organism>